<reference evidence="1 2" key="1">
    <citation type="submission" date="2012-12" db="EMBL/GenBank/DDBJ databases">
        <title>Genome Assembly of Photobacterium sp. AK15.</title>
        <authorList>
            <person name="Khatri I."/>
            <person name="Vaidya B."/>
            <person name="Srinivas T.N.R."/>
            <person name="Subramanian S."/>
            <person name="Pinnaka A."/>
        </authorList>
    </citation>
    <scope>NUCLEOTIDE SEQUENCE [LARGE SCALE GENOMIC DNA]</scope>
    <source>
        <strain evidence="1 2">AK15</strain>
    </source>
</reference>
<accession>L8JBR8</accession>
<dbReference type="EMBL" id="AMZO01000009">
    <property type="protein sequence ID" value="ELR66260.1"/>
    <property type="molecule type" value="Genomic_DNA"/>
</dbReference>
<keyword evidence="2" id="KW-1185">Reference proteome</keyword>
<evidence type="ECO:0000313" key="1">
    <source>
        <dbReference type="EMBL" id="ELR66260.1"/>
    </source>
</evidence>
<organism evidence="1 2">
    <name type="scientific">Photobacterium marinum</name>
    <dbReference type="NCBI Taxonomy" id="1056511"/>
    <lineage>
        <taxon>Bacteria</taxon>
        <taxon>Pseudomonadati</taxon>
        <taxon>Pseudomonadota</taxon>
        <taxon>Gammaproteobacteria</taxon>
        <taxon>Vibrionales</taxon>
        <taxon>Vibrionaceae</taxon>
        <taxon>Photobacterium</taxon>
    </lineage>
</organism>
<comment type="caution">
    <text evidence="1">The sequence shown here is derived from an EMBL/GenBank/DDBJ whole genome shotgun (WGS) entry which is preliminary data.</text>
</comment>
<dbReference type="OrthoDB" id="10003211at2"/>
<dbReference type="AlphaFoldDB" id="L8JBR8"/>
<evidence type="ECO:0000313" key="2">
    <source>
        <dbReference type="Proteomes" id="UP000011134"/>
    </source>
</evidence>
<proteinExistence type="predicted"/>
<name>L8JBR8_9GAMM</name>
<dbReference type="PATRIC" id="fig|1056511.3.peg.1736"/>
<dbReference type="Proteomes" id="UP000011134">
    <property type="component" value="Unassembled WGS sequence"/>
</dbReference>
<sequence length="105" mass="11673">MQFNLIIVLFALAALALDKFSMFDDKSERYVNAPVDISSSLVAPTDRSNVQLSSAKKQLVVNQQVANRKATTVPGETNSIDHFEQKMFPTRHQVVLGSVVVPFEH</sequence>
<protein>
    <submittedName>
        <fullName evidence="1">Uncharacterized protein</fullName>
    </submittedName>
</protein>
<gene>
    <name evidence="1" type="ORF">C942_04922</name>
</gene>
<dbReference type="RefSeq" id="WP_007464613.1">
    <property type="nucleotide sequence ID" value="NZ_AMZO01000009.1"/>
</dbReference>